<name>A0A6J4NWW9_9BACT</name>
<keyword evidence="1" id="KW-0472">Membrane</keyword>
<dbReference type="AlphaFoldDB" id="A0A6J4NWW9"/>
<evidence type="ECO:0000313" key="2">
    <source>
        <dbReference type="EMBL" id="CAA9394148.1"/>
    </source>
</evidence>
<evidence type="ECO:0000256" key="1">
    <source>
        <dbReference type="SAM" id="Phobius"/>
    </source>
</evidence>
<protein>
    <recommendedName>
        <fullName evidence="3">NnrU domain-containing protein</fullName>
    </recommendedName>
</protein>
<keyword evidence="1" id="KW-1133">Transmembrane helix</keyword>
<dbReference type="Gene3D" id="1.20.120.1630">
    <property type="match status" value="1"/>
</dbReference>
<feature type="transmembrane region" description="Helical" evidence="1">
    <location>
        <begin position="77"/>
        <end position="101"/>
    </location>
</feature>
<reference evidence="2" key="1">
    <citation type="submission" date="2020-02" db="EMBL/GenBank/DDBJ databases">
        <authorList>
            <person name="Meier V. D."/>
        </authorList>
    </citation>
    <scope>NUCLEOTIDE SEQUENCE</scope>
    <source>
        <strain evidence="2">AVDCRST_MAG74</strain>
    </source>
</reference>
<gene>
    <name evidence="2" type="ORF">AVDCRST_MAG74-1275</name>
</gene>
<evidence type="ECO:0008006" key="3">
    <source>
        <dbReference type="Google" id="ProtNLM"/>
    </source>
</evidence>
<dbReference type="EMBL" id="CADCUR010000096">
    <property type="protein sequence ID" value="CAA9394148.1"/>
    <property type="molecule type" value="Genomic_DNA"/>
</dbReference>
<accession>A0A6J4NWW9</accession>
<sequence length="159" mass="17898">MRFIQIAAIIYMLYGIRQIGFLKFYGVSNFTALVKGQILVLPEPEAQGPVLDTNGKMKAAGPFRASRHPLTFGLFPVFWLMPRMTVNLAAFNLVATVYMFAGSLHEEKRLRAAYGNAYLDYQKSGTGFFLSPISHFFNRSNRRSTVLSRVSTSGYMHSI</sequence>
<proteinExistence type="predicted"/>
<keyword evidence="1" id="KW-0812">Transmembrane</keyword>
<organism evidence="2">
    <name type="scientific">uncultured Pyrinomonadaceae bacterium</name>
    <dbReference type="NCBI Taxonomy" id="2283094"/>
    <lineage>
        <taxon>Bacteria</taxon>
        <taxon>Pseudomonadati</taxon>
        <taxon>Acidobacteriota</taxon>
        <taxon>Blastocatellia</taxon>
        <taxon>Blastocatellales</taxon>
        <taxon>Pyrinomonadaceae</taxon>
        <taxon>environmental samples</taxon>
    </lineage>
</organism>